<dbReference type="InterPro" id="IPR011990">
    <property type="entry name" value="TPR-like_helical_dom_sf"/>
</dbReference>
<gene>
    <name evidence="9" type="ORF">IFJ75_06210</name>
</gene>
<evidence type="ECO:0000256" key="2">
    <source>
        <dbReference type="ARBA" id="ARBA00004141"/>
    </source>
</evidence>
<dbReference type="Pfam" id="PF02163">
    <property type="entry name" value="Peptidase_M50"/>
    <property type="match status" value="1"/>
</dbReference>
<accession>A0A975GX17</accession>
<evidence type="ECO:0000256" key="3">
    <source>
        <dbReference type="ARBA" id="ARBA00007931"/>
    </source>
</evidence>
<comment type="cofactor">
    <cofactor evidence="1">
        <name>Zn(2+)</name>
        <dbReference type="ChEBI" id="CHEBI:29105"/>
    </cofactor>
</comment>
<comment type="similarity">
    <text evidence="3">Belongs to the peptidase M50B family.</text>
</comment>
<sequence>MPRGRFGLESLVVSGLMVLAGSAILAAGAVLEPFGYILVAWGGFILMAPVTLAIHELGHAGVAALLGRRVYQINIGTGRAFGAFSIGLTRLAFGRDLGFGYVIQMPLKTASRAGDMAVFAAGAAANLAVAGVMLWLVNGAPHWGGVPAALTLASLFSNLITGAMALVPRTYAFEGQALVSDGRQLLHLLLRRRAAVDWGPLHDAYQAVSLAQAKRWSQAEAKYRDAFARYPDQPGFLGGLMHILPFSKDHEAARACAEAHEAFLRPEREVAAPMAVSWGYAWGMAAWSFVRSPIGDLAAADLYSRRALDLDSLPHPRAIRGALLARTGEPERGLAEMVESFRTLPNPGDQLEFCDFIIAHGLESADLKTPDFEDYAVHLRKLT</sequence>
<feature type="transmembrane region" description="Helical" evidence="7">
    <location>
        <begin position="116"/>
        <end position="137"/>
    </location>
</feature>
<dbReference type="EMBL" id="CP062222">
    <property type="protein sequence ID" value="QTC92468.1"/>
    <property type="molecule type" value="Genomic_DNA"/>
</dbReference>
<feature type="transmembrane region" description="Helical" evidence="7">
    <location>
        <begin position="143"/>
        <end position="167"/>
    </location>
</feature>
<dbReference type="AlphaFoldDB" id="A0A975GX17"/>
<evidence type="ECO:0000256" key="6">
    <source>
        <dbReference type="ARBA" id="ARBA00023136"/>
    </source>
</evidence>
<evidence type="ECO:0000256" key="5">
    <source>
        <dbReference type="ARBA" id="ARBA00022989"/>
    </source>
</evidence>
<evidence type="ECO:0000256" key="4">
    <source>
        <dbReference type="ARBA" id="ARBA00022692"/>
    </source>
</evidence>
<evidence type="ECO:0000256" key="1">
    <source>
        <dbReference type="ARBA" id="ARBA00001947"/>
    </source>
</evidence>
<keyword evidence="5 7" id="KW-1133">Transmembrane helix</keyword>
<evidence type="ECO:0000256" key="7">
    <source>
        <dbReference type="SAM" id="Phobius"/>
    </source>
</evidence>
<organism evidence="9 10">
    <name type="scientific">Brevundimonas goettingensis</name>
    <dbReference type="NCBI Taxonomy" id="2774190"/>
    <lineage>
        <taxon>Bacteria</taxon>
        <taxon>Pseudomonadati</taxon>
        <taxon>Pseudomonadota</taxon>
        <taxon>Alphaproteobacteria</taxon>
        <taxon>Caulobacterales</taxon>
        <taxon>Caulobacteraceae</taxon>
        <taxon>Brevundimonas</taxon>
    </lineage>
</organism>
<proteinExistence type="inferred from homology"/>
<name>A0A975GX17_9CAUL</name>
<reference evidence="9" key="1">
    <citation type="submission" date="2020-09" db="EMBL/GenBank/DDBJ databases">
        <title>Brevundimonas sp. LVF2 isolated from a puddle in Goettingen, Germany.</title>
        <authorList>
            <person name="Friedrich I."/>
            <person name="Klassen A."/>
            <person name="Hannes N."/>
            <person name="Schneider D."/>
            <person name="Hertel R."/>
            <person name="Daniel R."/>
        </authorList>
    </citation>
    <scope>NUCLEOTIDE SEQUENCE</scope>
    <source>
        <strain evidence="9">LVF2</strain>
    </source>
</reference>
<evidence type="ECO:0000313" key="10">
    <source>
        <dbReference type="Proteomes" id="UP000663918"/>
    </source>
</evidence>
<evidence type="ECO:0000313" key="9">
    <source>
        <dbReference type="EMBL" id="QTC92468.1"/>
    </source>
</evidence>
<feature type="domain" description="Peptidase M50" evidence="8">
    <location>
        <begin position="44"/>
        <end position="164"/>
    </location>
</feature>
<feature type="transmembrane region" description="Helical" evidence="7">
    <location>
        <begin position="36"/>
        <end position="54"/>
    </location>
</feature>
<keyword evidence="4 7" id="KW-0812">Transmembrane</keyword>
<dbReference type="InterPro" id="IPR008915">
    <property type="entry name" value="Peptidase_M50"/>
</dbReference>
<dbReference type="Gene3D" id="1.25.40.10">
    <property type="entry name" value="Tetratricopeptide repeat domain"/>
    <property type="match status" value="1"/>
</dbReference>
<dbReference type="GO" id="GO:0016020">
    <property type="term" value="C:membrane"/>
    <property type="evidence" value="ECO:0007669"/>
    <property type="project" value="UniProtKB-SubCell"/>
</dbReference>
<dbReference type="GO" id="GO:0006508">
    <property type="term" value="P:proteolysis"/>
    <property type="evidence" value="ECO:0007669"/>
    <property type="project" value="InterPro"/>
</dbReference>
<comment type="subcellular location">
    <subcellularLocation>
        <location evidence="2">Membrane</location>
        <topology evidence="2">Multi-pass membrane protein</topology>
    </subcellularLocation>
</comment>
<protein>
    <recommendedName>
        <fullName evidence="8">Peptidase M50 domain-containing protein</fullName>
    </recommendedName>
</protein>
<keyword evidence="6 7" id="KW-0472">Membrane</keyword>
<dbReference type="KEGG" id="bgoe:IFJ75_06210"/>
<evidence type="ECO:0000259" key="8">
    <source>
        <dbReference type="Pfam" id="PF02163"/>
    </source>
</evidence>
<dbReference type="Proteomes" id="UP000663918">
    <property type="component" value="Chromosome"/>
</dbReference>
<keyword evidence="10" id="KW-1185">Reference proteome</keyword>